<comment type="function">
    <text evidence="4">Essential cell division protein that forms a contractile ring structure (Z ring) at the future cell division site. The regulation of the ring assembly controls the timing and the location of cell division. One of the functions of the FtsZ ring is to recruit other cell division proteins to the septum to produce a new cell wall between the dividing cells. Binds GTP and shows GTPase activity.</text>
</comment>
<dbReference type="PRINTS" id="PR00423">
    <property type="entry name" value="CELLDVISFTSZ"/>
</dbReference>
<dbReference type="GO" id="GO:0000917">
    <property type="term" value="P:division septum assembly"/>
    <property type="evidence" value="ECO:0007669"/>
    <property type="project" value="UniProtKB-KW"/>
</dbReference>
<dbReference type="Gene3D" id="3.40.50.1440">
    <property type="entry name" value="Tubulin/FtsZ, GTPase domain"/>
    <property type="match status" value="1"/>
</dbReference>
<evidence type="ECO:0000259" key="6">
    <source>
        <dbReference type="SMART" id="SM00864"/>
    </source>
</evidence>
<dbReference type="PANTHER" id="PTHR30314">
    <property type="entry name" value="CELL DIVISION PROTEIN FTSZ-RELATED"/>
    <property type="match status" value="1"/>
</dbReference>
<dbReference type="InterPro" id="IPR045061">
    <property type="entry name" value="FtsZ/CetZ"/>
</dbReference>
<dbReference type="Proteomes" id="UP000885706">
    <property type="component" value="Unassembled WGS sequence"/>
</dbReference>
<evidence type="ECO:0000256" key="1">
    <source>
        <dbReference type="ARBA" id="ARBA00009690"/>
    </source>
</evidence>
<dbReference type="GO" id="GO:0005737">
    <property type="term" value="C:cytoplasm"/>
    <property type="evidence" value="ECO:0007669"/>
    <property type="project" value="UniProtKB-SubCell"/>
</dbReference>
<dbReference type="Pfam" id="PF00091">
    <property type="entry name" value="Tubulin"/>
    <property type="match status" value="1"/>
</dbReference>
<keyword evidence="2 4" id="KW-0547">Nucleotide-binding</keyword>
<dbReference type="InterPro" id="IPR000158">
    <property type="entry name" value="Cell_div_FtsZ"/>
</dbReference>
<protein>
    <recommendedName>
        <fullName evidence="4 5">Cell division protein FtsZ</fullName>
    </recommendedName>
</protein>
<evidence type="ECO:0000313" key="8">
    <source>
        <dbReference type="EMBL" id="HDD35761.1"/>
    </source>
</evidence>
<keyword evidence="4" id="KW-0131">Cell cycle</keyword>
<dbReference type="GO" id="GO:0005525">
    <property type="term" value="F:GTP binding"/>
    <property type="evidence" value="ECO:0007669"/>
    <property type="project" value="UniProtKB-UniRule"/>
</dbReference>
<feature type="binding site" evidence="4">
    <location>
        <position position="136"/>
    </location>
    <ligand>
        <name>GTP</name>
        <dbReference type="ChEBI" id="CHEBI:37565"/>
    </ligand>
</feature>
<dbReference type="NCBIfam" id="TIGR00065">
    <property type="entry name" value="ftsZ"/>
    <property type="match status" value="1"/>
</dbReference>
<feature type="domain" description="Tubulin/FtsZ 2-layer sandwich" evidence="7">
    <location>
        <begin position="200"/>
        <end position="310"/>
    </location>
</feature>
<dbReference type="AlphaFoldDB" id="A0A7V0IAP3"/>
<feature type="binding site" evidence="4">
    <location>
        <begin position="101"/>
        <end position="103"/>
    </location>
    <ligand>
        <name>GTP</name>
        <dbReference type="ChEBI" id="CHEBI:37565"/>
    </ligand>
</feature>
<dbReference type="SUPFAM" id="SSF55307">
    <property type="entry name" value="Tubulin C-terminal domain-like"/>
    <property type="match status" value="1"/>
</dbReference>
<feature type="binding site" evidence="4">
    <location>
        <begin position="14"/>
        <end position="18"/>
    </location>
    <ligand>
        <name>GTP</name>
        <dbReference type="ChEBI" id="CHEBI:37565"/>
    </ligand>
</feature>
<dbReference type="InterPro" id="IPR024757">
    <property type="entry name" value="FtsZ_C"/>
</dbReference>
<evidence type="ECO:0000256" key="5">
    <source>
        <dbReference type="NCBIfam" id="TIGR00065"/>
    </source>
</evidence>
<comment type="similarity">
    <text evidence="1 4">Belongs to the FtsZ family.</text>
</comment>
<dbReference type="GO" id="GO:0043093">
    <property type="term" value="P:FtsZ-dependent cytokinesis"/>
    <property type="evidence" value="ECO:0007669"/>
    <property type="project" value="UniProtKB-UniRule"/>
</dbReference>
<dbReference type="InterPro" id="IPR003008">
    <property type="entry name" value="Tubulin_FtsZ_GTPase"/>
</dbReference>
<evidence type="ECO:0000256" key="4">
    <source>
        <dbReference type="HAMAP-Rule" id="MF_00909"/>
    </source>
</evidence>
<dbReference type="PANTHER" id="PTHR30314:SF3">
    <property type="entry name" value="MITOCHONDRIAL DIVISION PROTEIN FSZA"/>
    <property type="match status" value="1"/>
</dbReference>
<dbReference type="GO" id="GO:0003924">
    <property type="term" value="F:GTPase activity"/>
    <property type="evidence" value="ECO:0007669"/>
    <property type="project" value="UniProtKB-UniRule"/>
</dbReference>
<evidence type="ECO:0000256" key="2">
    <source>
        <dbReference type="ARBA" id="ARBA00022741"/>
    </source>
</evidence>
<evidence type="ECO:0000256" key="3">
    <source>
        <dbReference type="ARBA" id="ARBA00023134"/>
    </source>
</evidence>
<keyword evidence="4 8" id="KW-0132">Cell division</keyword>
<feature type="domain" description="Tubulin/FtsZ GTPase" evidence="6">
    <location>
        <begin position="6"/>
        <end position="198"/>
    </location>
</feature>
<dbReference type="SMART" id="SM00865">
    <property type="entry name" value="Tubulin_C"/>
    <property type="match status" value="1"/>
</dbReference>
<comment type="subcellular location">
    <subcellularLocation>
        <location evidence="4">Cytoplasm</location>
    </subcellularLocation>
    <text evidence="4">Assembles at midcell at the inner surface of the cytoplasmic membrane.</text>
</comment>
<name>A0A7V0IAP3_DESA2</name>
<feature type="binding site" evidence="4">
    <location>
        <position position="132"/>
    </location>
    <ligand>
        <name>GTP</name>
        <dbReference type="ChEBI" id="CHEBI:37565"/>
    </ligand>
</feature>
<dbReference type="EMBL" id="DQWQ01000136">
    <property type="protein sequence ID" value="HDD35761.1"/>
    <property type="molecule type" value="Genomic_DNA"/>
</dbReference>
<dbReference type="GO" id="GO:0051258">
    <property type="term" value="P:protein polymerization"/>
    <property type="evidence" value="ECO:0007669"/>
    <property type="project" value="UniProtKB-UniRule"/>
</dbReference>
<keyword evidence="4" id="KW-0717">Septation</keyword>
<feature type="binding site" evidence="4">
    <location>
        <position position="180"/>
    </location>
    <ligand>
        <name>GTP</name>
        <dbReference type="ChEBI" id="CHEBI:37565"/>
    </ligand>
</feature>
<dbReference type="SUPFAM" id="SSF52490">
    <property type="entry name" value="Tubulin nucleotide-binding domain-like"/>
    <property type="match status" value="1"/>
</dbReference>
<keyword evidence="3 4" id="KW-0342">GTP-binding</keyword>
<comment type="subunit">
    <text evidence="4">Homodimer. Polymerizes to form a dynamic ring structure in a strictly GTP-dependent manner. Interacts directly with several other division proteins.</text>
</comment>
<dbReference type="Pfam" id="PF12327">
    <property type="entry name" value="FtsZ_C"/>
    <property type="match status" value="1"/>
</dbReference>
<dbReference type="CDD" id="cd02201">
    <property type="entry name" value="FtsZ_type1"/>
    <property type="match status" value="1"/>
</dbReference>
<gene>
    <name evidence="4 8" type="primary">ftsZ</name>
    <name evidence="8" type="ORF">ENF30_03055</name>
</gene>
<organism evidence="8">
    <name type="scientific">Desulfofervidus auxilii</name>
    <dbReference type="NCBI Taxonomy" id="1621989"/>
    <lineage>
        <taxon>Bacteria</taxon>
        <taxon>Pseudomonadati</taxon>
        <taxon>Thermodesulfobacteriota</taxon>
        <taxon>Candidatus Desulfofervidia</taxon>
        <taxon>Candidatus Desulfofervidales</taxon>
        <taxon>Candidatus Desulfofervidaceae</taxon>
        <taxon>Candidatus Desulfofervidus</taxon>
    </lineage>
</organism>
<comment type="caution">
    <text evidence="8">The sequence shown here is derived from an EMBL/GenBank/DDBJ whole genome shotgun (WGS) entry which is preliminary data.</text>
</comment>
<keyword evidence="4" id="KW-0963">Cytoplasm</keyword>
<dbReference type="InterPro" id="IPR036525">
    <property type="entry name" value="Tubulin/FtsZ_GTPase_sf"/>
</dbReference>
<dbReference type="HAMAP" id="MF_00909">
    <property type="entry name" value="FtsZ"/>
    <property type="match status" value="1"/>
</dbReference>
<dbReference type="InterPro" id="IPR018316">
    <property type="entry name" value="Tubulin/FtsZ_2-layer-sand-dom"/>
</dbReference>
<sequence length="310" mass="33317">MKNCIKIKVIGIGGAGGNILTRIPRPYPKSVELIAINSDLQDLRTTKADKKIQIGRKKTLGLGTGMNPKVGREAAEESKEEVKNIISGGDIVFVICGLGGGTGSGASPVVARIAKETGALTIGIVTFPFYFEGAQRKKIAHQALSVLEKDLDTLIVVFNDKVLDKIQNSTNIDFAFRLIDETIYNIIFDILNLIITPGLINIDLADLSSIMKNAGRAFFGIGKGQGERKIEQATKEALASPFLGTSMDGAKGVLFNIAGGKNLTLFDVQKTANIINQKSSPQAKIIFGAFQNNKQFRPDEVRITLIATGI</sequence>
<dbReference type="InterPro" id="IPR008280">
    <property type="entry name" value="Tub_FtsZ_C"/>
</dbReference>
<proteinExistence type="inferred from homology"/>
<dbReference type="SMART" id="SM00864">
    <property type="entry name" value="Tubulin"/>
    <property type="match status" value="1"/>
</dbReference>
<reference evidence="8" key="1">
    <citation type="journal article" date="2020" name="mSystems">
        <title>Genome- and Community-Level Interaction Insights into Carbon Utilization and Element Cycling Functions of Hydrothermarchaeota in Hydrothermal Sediment.</title>
        <authorList>
            <person name="Zhou Z."/>
            <person name="Liu Y."/>
            <person name="Xu W."/>
            <person name="Pan J."/>
            <person name="Luo Z.H."/>
            <person name="Li M."/>
        </authorList>
    </citation>
    <scope>NUCLEOTIDE SEQUENCE [LARGE SCALE GENOMIC DNA]</scope>
    <source>
        <strain evidence="8">HyVt-113</strain>
    </source>
</reference>
<accession>A0A7V0IAP3</accession>
<evidence type="ECO:0000259" key="7">
    <source>
        <dbReference type="SMART" id="SM00865"/>
    </source>
</evidence>
<dbReference type="GO" id="GO:0032153">
    <property type="term" value="C:cell division site"/>
    <property type="evidence" value="ECO:0007669"/>
    <property type="project" value="UniProtKB-UniRule"/>
</dbReference>